<gene>
    <name evidence="2" type="ORF">SAMN04487965_0042</name>
</gene>
<feature type="region of interest" description="Disordered" evidence="1">
    <location>
        <begin position="79"/>
        <end position="107"/>
    </location>
</feature>
<dbReference type="STRING" id="494016.SAMN04487965_0042"/>
<evidence type="ECO:0000313" key="2">
    <source>
        <dbReference type="EMBL" id="SHE50806.1"/>
    </source>
</evidence>
<dbReference type="Pfam" id="PF20549">
    <property type="entry name" value="DUF6763"/>
    <property type="match status" value="1"/>
</dbReference>
<accession>A0A1M4U2G6</accession>
<dbReference type="AlphaFoldDB" id="A0A1M4U2G6"/>
<protein>
    <submittedName>
        <fullName evidence="2">Uncharacterized protein</fullName>
    </submittedName>
</protein>
<dbReference type="InterPro" id="IPR046651">
    <property type="entry name" value="DUF6763"/>
</dbReference>
<sequence>MAHLQPEIGSWFEDLDSGLLFEVVAIDELQQTVEVQYLDGTLDEFELDQWQGLPVVSAPPPEDSNAAFGLTAIEQDPNVSGFEFSPGLGPLDTMEGETLPGTDESLY</sequence>
<proteinExistence type="predicted"/>
<evidence type="ECO:0000256" key="1">
    <source>
        <dbReference type="SAM" id="MobiDB-lite"/>
    </source>
</evidence>
<name>A0A1M4U2G6_9GAMM</name>
<dbReference type="Proteomes" id="UP000184170">
    <property type="component" value="Unassembled WGS sequence"/>
</dbReference>
<dbReference type="RefSeq" id="WP_073270295.1">
    <property type="nucleotide sequence ID" value="NZ_FQVA01000001.1"/>
</dbReference>
<organism evidence="2 3">
    <name type="scientific">Microbulbifer donghaiensis</name>
    <dbReference type="NCBI Taxonomy" id="494016"/>
    <lineage>
        <taxon>Bacteria</taxon>
        <taxon>Pseudomonadati</taxon>
        <taxon>Pseudomonadota</taxon>
        <taxon>Gammaproteobacteria</taxon>
        <taxon>Cellvibrionales</taxon>
        <taxon>Microbulbiferaceae</taxon>
        <taxon>Microbulbifer</taxon>
    </lineage>
</organism>
<keyword evidence="3" id="KW-1185">Reference proteome</keyword>
<dbReference type="EMBL" id="FQVA01000001">
    <property type="protein sequence ID" value="SHE50806.1"/>
    <property type="molecule type" value="Genomic_DNA"/>
</dbReference>
<evidence type="ECO:0000313" key="3">
    <source>
        <dbReference type="Proteomes" id="UP000184170"/>
    </source>
</evidence>
<dbReference type="OrthoDB" id="7062948at2"/>
<reference evidence="3" key="1">
    <citation type="submission" date="2016-11" db="EMBL/GenBank/DDBJ databases">
        <authorList>
            <person name="Varghese N."/>
            <person name="Submissions S."/>
        </authorList>
    </citation>
    <scope>NUCLEOTIDE SEQUENCE [LARGE SCALE GENOMIC DNA]</scope>
    <source>
        <strain evidence="3">CGMCC 1.7063</strain>
    </source>
</reference>